<evidence type="ECO:0000259" key="8">
    <source>
        <dbReference type="Pfam" id="PF19031"/>
    </source>
</evidence>
<keyword evidence="6" id="KW-0970">Cilium biogenesis/degradation</keyword>
<reference evidence="10" key="1">
    <citation type="submission" date="2025-08" db="UniProtKB">
        <authorList>
            <consortium name="Ensembl"/>
        </authorList>
    </citation>
    <scope>IDENTIFICATION</scope>
</reference>
<sequence length="684" mass="76150">MDGYGVRSSGTECTRPEVRAPGWTDSDTSESEETGGFRTESDLPGYPRCEWIERVQRNGELFYLELSENEELLLERASSGREARPARSQQGARKRSSCRTPVAGLSSKLMTGVDPPLLTHEKSPPHEERIFDVWVYVDPLKLQKGGRSLLESLVGILHQLAWPGRTRRDPRHCSDTIKVHGLTDGGAAMVSGLIFIGDSLIAVDDVEVSARSVESVLSHVVKPTKLKLTLARRSVKHHPLPSGLRWVPTGGDIPNLLSRLQQEPLVVLYLSLKLDSSPSNEEDGVLYHFPWDGLADRLQSIRGIFLTLADVLTRVMGASAFSSSLILQGHLTHVGYWQEGQELLLLAVPAHRVSLTRLRVIMKNVVNLLCFMHQSLHRAFTQDVGELDNFFLLLFQHILHQNSLAPNYVPLGIEKEAQGILEDLSAASLLPLPPSIKLDVDTALSKLEAADFGNLSEEYYGLRRFYSILGSVLFYKGYLLSNHLPQERLRNILLFCRHRNLLGGGMPRLSRLIAWREVFLTAVPATHTGYTEPEGARYFLLVLGLGHFLLSVLLETGGCTVPLHGQPGPDPVYVEQVYRVLLQLEQHCLPVQLDSCLHPQKASATRPDLSHVNKSDEQRGNKGFNTTCQDTEPPSNYSIGPTTQHEVLKIQESESEPPTAPQCQFYSSEAPTFPYLGWLSAVER</sequence>
<dbReference type="Proteomes" id="UP000694388">
    <property type="component" value="Unplaced"/>
</dbReference>
<dbReference type="GO" id="GO:0060271">
    <property type="term" value="P:cilium assembly"/>
    <property type="evidence" value="ECO:0007669"/>
    <property type="project" value="InterPro"/>
</dbReference>
<feature type="region of interest" description="Disordered" evidence="7">
    <location>
        <begin position="1"/>
        <end position="44"/>
    </location>
</feature>
<keyword evidence="11" id="KW-1185">Reference proteome</keyword>
<feature type="region of interest" description="Disordered" evidence="7">
    <location>
        <begin position="76"/>
        <end position="102"/>
    </location>
</feature>
<comment type="similarity">
    <text evidence="2">Belongs to the inturned family.</text>
</comment>
<evidence type="ECO:0000256" key="6">
    <source>
        <dbReference type="ARBA" id="ARBA00022794"/>
    </source>
</evidence>
<evidence type="ECO:0000256" key="3">
    <source>
        <dbReference type="ARBA" id="ARBA00015639"/>
    </source>
</evidence>
<dbReference type="GO" id="GO:0007399">
    <property type="term" value="P:nervous system development"/>
    <property type="evidence" value="ECO:0007669"/>
    <property type="project" value="TreeGrafter"/>
</dbReference>
<protein>
    <recommendedName>
        <fullName evidence="3">Protein inturned</fullName>
    </recommendedName>
</protein>
<feature type="region of interest" description="Disordered" evidence="7">
    <location>
        <begin position="604"/>
        <end position="641"/>
    </location>
</feature>
<evidence type="ECO:0000256" key="7">
    <source>
        <dbReference type="SAM" id="MobiDB-lite"/>
    </source>
</evidence>
<organism evidence="10 11">
    <name type="scientific">Eptatretus burgeri</name>
    <name type="common">Inshore hagfish</name>
    <dbReference type="NCBI Taxonomy" id="7764"/>
    <lineage>
        <taxon>Eukaryota</taxon>
        <taxon>Metazoa</taxon>
        <taxon>Chordata</taxon>
        <taxon>Craniata</taxon>
        <taxon>Vertebrata</taxon>
        <taxon>Cyclostomata</taxon>
        <taxon>Myxini</taxon>
        <taxon>Myxiniformes</taxon>
        <taxon>Myxinidae</taxon>
        <taxon>Eptatretinae</taxon>
        <taxon>Eptatretus</taxon>
    </lineage>
</organism>
<feature type="domain" description="CCZ1/INTU second Longin" evidence="9">
    <location>
        <begin position="468"/>
        <end position="581"/>
    </location>
</feature>
<evidence type="ECO:0000259" key="9">
    <source>
        <dbReference type="Pfam" id="PF19032"/>
    </source>
</evidence>
<evidence type="ECO:0000256" key="2">
    <source>
        <dbReference type="ARBA" id="ARBA00010034"/>
    </source>
</evidence>
<feature type="compositionally biased region" description="Polar residues" evidence="7">
    <location>
        <begin position="623"/>
        <end position="641"/>
    </location>
</feature>
<dbReference type="Pfam" id="PF19031">
    <property type="entry name" value="Intu_longin_1"/>
    <property type="match status" value="1"/>
</dbReference>
<proteinExistence type="inferred from homology"/>
<keyword evidence="5" id="KW-0963">Cytoplasm</keyword>
<evidence type="ECO:0000256" key="4">
    <source>
        <dbReference type="ARBA" id="ARBA00022473"/>
    </source>
</evidence>
<evidence type="ECO:0000256" key="1">
    <source>
        <dbReference type="ARBA" id="ARBA00004496"/>
    </source>
</evidence>
<dbReference type="PANTHER" id="PTHR21082:SF4">
    <property type="entry name" value="PROTEIN INTURNED"/>
    <property type="match status" value="1"/>
</dbReference>
<evidence type="ECO:0000256" key="5">
    <source>
        <dbReference type="ARBA" id="ARBA00022490"/>
    </source>
</evidence>
<dbReference type="InterPro" id="IPR039151">
    <property type="entry name" value="INTU"/>
</dbReference>
<dbReference type="Ensembl" id="ENSEBUT00000000988.1">
    <property type="protein sequence ID" value="ENSEBUP00000000682.1"/>
    <property type="gene ID" value="ENSEBUG00000000774.1"/>
</dbReference>
<dbReference type="SUPFAM" id="SSF50156">
    <property type="entry name" value="PDZ domain-like"/>
    <property type="match status" value="1"/>
</dbReference>
<reference evidence="10" key="2">
    <citation type="submission" date="2025-09" db="UniProtKB">
        <authorList>
            <consortium name="Ensembl"/>
        </authorList>
    </citation>
    <scope>IDENTIFICATION</scope>
</reference>
<dbReference type="Pfam" id="PF19032">
    <property type="entry name" value="Intu_longin_2"/>
    <property type="match status" value="1"/>
</dbReference>
<feature type="compositionally biased region" description="Basic and acidic residues" evidence="7">
    <location>
        <begin position="608"/>
        <end position="620"/>
    </location>
</feature>
<name>A0A8C4N4B7_EPTBU</name>
<keyword evidence="4" id="KW-0217">Developmental protein</keyword>
<dbReference type="PANTHER" id="PTHR21082">
    <property type="entry name" value="PROTEIN INTURNED"/>
    <property type="match status" value="1"/>
</dbReference>
<dbReference type="GeneTree" id="ENSGT00390000001301"/>
<dbReference type="GO" id="GO:0005737">
    <property type="term" value="C:cytoplasm"/>
    <property type="evidence" value="ECO:0007669"/>
    <property type="project" value="UniProtKB-SubCell"/>
</dbReference>
<dbReference type="GO" id="GO:0001736">
    <property type="term" value="P:establishment of planar polarity"/>
    <property type="evidence" value="ECO:0007669"/>
    <property type="project" value="InterPro"/>
</dbReference>
<dbReference type="InterPro" id="IPR043987">
    <property type="entry name" value="CCZ1/INTU/HSP4_longin_1"/>
</dbReference>
<dbReference type="Gene3D" id="2.30.42.10">
    <property type="match status" value="1"/>
</dbReference>
<dbReference type="InterPro" id="IPR043988">
    <property type="entry name" value="CCZ1/INTU_longin_2"/>
</dbReference>
<comment type="subcellular location">
    <subcellularLocation>
        <location evidence="1">Cytoplasm</location>
    </subcellularLocation>
</comment>
<evidence type="ECO:0000313" key="10">
    <source>
        <dbReference type="Ensembl" id="ENSEBUP00000000682.1"/>
    </source>
</evidence>
<evidence type="ECO:0000313" key="11">
    <source>
        <dbReference type="Proteomes" id="UP000694388"/>
    </source>
</evidence>
<dbReference type="GO" id="GO:0016192">
    <property type="term" value="P:vesicle-mediated transport"/>
    <property type="evidence" value="ECO:0007669"/>
    <property type="project" value="InterPro"/>
</dbReference>
<accession>A0A8C4N4B7</accession>
<dbReference type="AlphaFoldDB" id="A0A8C4N4B7"/>
<dbReference type="GO" id="GO:0005929">
    <property type="term" value="C:cilium"/>
    <property type="evidence" value="ECO:0007669"/>
    <property type="project" value="TreeGrafter"/>
</dbReference>
<dbReference type="InterPro" id="IPR036034">
    <property type="entry name" value="PDZ_sf"/>
</dbReference>
<feature type="domain" description="CCZ1/INTU/HSP4 first Longin" evidence="8">
    <location>
        <begin position="265"/>
        <end position="374"/>
    </location>
</feature>